<feature type="transmembrane region" description="Helical" evidence="1">
    <location>
        <begin position="27"/>
        <end position="49"/>
    </location>
</feature>
<evidence type="ECO:0000313" key="2">
    <source>
        <dbReference type="EMBL" id="PMB99469.1"/>
    </source>
</evidence>
<evidence type="ECO:0000313" key="3">
    <source>
        <dbReference type="Proteomes" id="UP000235703"/>
    </source>
</evidence>
<sequence>MTQTHTGSTEATASLSDRLAARRRARLTRILVIAGSAAVIIGLLAAAWFSPVLAITSVKAKATEFYTAEQIEEAVLADWSGTPLPQAMPGAVEKAALKRLPKAASAKARWAGPRALSITVTDRTPLIAVRAGSGWDRVDATGTTIDTVTGEPDGLARLELTAGADRKETISAALALLDELPDGVPEQISVVRASDPEKIEIDYSPGEDASPVTIRFGSAEDAARKFDIASKLIDTDAQTIDVSVPEVPVTS</sequence>
<keyword evidence="1" id="KW-0472">Membrane</keyword>
<keyword evidence="1" id="KW-0812">Transmembrane</keyword>
<protein>
    <recommendedName>
        <fullName evidence="4">FtsQ-type POTRA domain-containing protein</fullName>
    </recommendedName>
</protein>
<organism evidence="2 3">
    <name type="scientific">Brevibacterium luteolum</name>
    <dbReference type="NCBI Taxonomy" id="199591"/>
    <lineage>
        <taxon>Bacteria</taxon>
        <taxon>Bacillati</taxon>
        <taxon>Actinomycetota</taxon>
        <taxon>Actinomycetes</taxon>
        <taxon>Micrococcales</taxon>
        <taxon>Brevibacteriaceae</taxon>
        <taxon>Brevibacterium</taxon>
    </lineage>
</organism>
<accession>A0A2N6PL99</accession>
<dbReference type="RefSeq" id="WP_102160543.1">
    <property type="nucleotide sequence ID" value="NZ_JBPKAG010000003.1"/>
</dbReference>
<proteinExistence type="predicted"/>
<keyword evidence="1" id="KW-1133">Transmembrane helix</keyword>
<gene>
    <name evidence="2" type="ORF">CJ198_02840</name>
</gene>
<reference evidence="2 3" key="1">
    <citation type="submission" date="2017-09" db="EMBL/GenBank/DDBJ databases">
        <title>Bacterial strain isolated from the female urinary microbiota.</title>
        <authorList>
            <person name="Thomas-White K."/>
            <person name="Kumar N."/>
            <person name="Forster S."/>
            <person name="Putonti C."/>
            <person name="Lawley T."/>
            <person name="Wolfe A.J."/>
        </authorList>
    </citation>
    <scope>NUCLEOTIDE SEQUENCE [LARGE SCALE GENOMIC DNA]</scope>
    <source>
        <strain evidence="2 3">UMB0680</strain>
    </source>
</reference>
<dbReference type="EMBL" id="PNFZ01000001">
    <property type="protein sequence ID" value="PMB99469.1"/>
    <property type="molecule type" value="Genomic_DNA"/>
</dbReference>
<evidence type="ECO:0000256" key="1">
    <source>
        <dbReference type="SAM" id="Phobius"/>
    </source>
</evidence>
<evidence type="ECO:0008006" key="4">
    <source>
        <dbReference type="Google" id="ProtNLM"/>
    </source>
</evidence>
<dbReference type="OrthoDB" id="9790760at2"/>
<name>A0A2N6PL99_9MICO</name>
<dbReference type="AlphaFoldDB" id="A0A2N6PL99"/>
<comment type="caution">
    <text evidence="2">The sequence shown here is derived from an EMBL/GenBank/DDBJ whole genome shotgun (WGS) entry which is preliminary data.</text>
</comment>
<dbReference type="Proteomes" id="UP000235703">
    <property type="component" value="Unassembled WGS sequence"/>
</dbReference>
<keyword evidence="3" id="KW-1185">Reference proteome</keyword>